<gene>
    <name evidence="3" type="ORF">HNQ88_004304</name>
</gene>
<accession>A0AAE4BTY5</accession>
<proteinExistence type="predicted"/>
<evidence type="ECO:0000259" key="2">
    <source>
        <dbReference type="Pfam" id="PF00892"/>
    </source>
</evidence>
<dbReference type="GO" id="GO:0016020">
    <property type="term" value="C:membrane"/>
    <property type="evidence" value="ECO:0007669"/>
    <property type="project" value="InterPro"/>
</dbReference>
<keyword evidence="4" id="KW-1185">Reference proteome</keyword>
<feature type="transmembrane region" description="Helical" evidence="1">
    <location>
        <begin position="116"/>
        <end position="137"/>
    </location>
</feature>
<dbReference type="EMBL" id="JAVDQD010000007">
    <property type="protein sequence ID" value="MDR6241226.1"/>
    <property type="molecule type" value="Genomic_DNA"/>
</dbReference>
<reference evidence="3" key="1">
    <citation type="submission" date="2023-07" db="EMBL/GenBank/DDBJ databases">
        <title>Genomic Encyclopedia of Type Strains, Phase IV (KMG-IV): sequencing the most valuable type-strain genomes for metagenomic binning, comparative biology and taxonomic classification.</title>
        <authorList>
            <person name="Goeker M."/>
        </authorList>
    </citation>
    <scope>NUCLEOTIDE SEQUENCE</scope>
    <source>
        <strain evidence="3">DSM 26174</strain>
    </source>
</reference>
<feature type="domain" description="EamA" evidence="2">
    <location>
        <begin position="29"/>
        <end position="160"/>
    </location>
</feature>
<feature type="transmembrane region" description="Helical" evidence="1">
    <location>
        <begin position="88"/>
        <end position="109"/>
    </location>
</feature>
<feature type="transmembrane region" description="Helical" evidence="1">
    <location>
        <begin position="143"/>
        <end position="162"/>
    </location>
</feature>
<evidence type="ECO:0000313" key="4">
    <source>
        <dbReference type="Proteomes" id="UP001185092"/>
    </source>
</evidence>
<protein>
    <submittedName>
        <fullName evidence="3">Drug/metabolite transporter (DMT)-like permease</fullName>
    </submittedName>
</protein>
<dbReference type="Proteomes" id="UP001185092">
    <property type="component" value="Unassembled WGS sequence"/>
</dbReference>
<name>A0AAE4BTY5_9BACT</name>
<evidence type="ECO:0000313" key="3">
    <source>
        <dbReference type="EMBL" id="MDR6241226.1"/>
    </source>
</evidence>
<organism evidence="3 4">
    <name type="scientific">Aureibacter tunicatorum</name>
    <dbReference type="NCBI Taxonomy" id="866807"/>
    <lineage>
        <taxon>Bacteria</taxon>
        <taxon>Pseudomonadati</taxon>
        <taxon>Bacteroidota</taxon>
        <taxon>Cytophagia</taxon>
        <taxon>Cytophagales</taxon>
        <taxon>Persicobacteraceae</taxon>
        <taxon>Aureibacter</taxon>
    </lineage>
</organism>
<comment type="caution">
    <text evidence="3">The sequence shown here is derived from an EMBL/GenBank/DDBJ whole genome shotgun (WGS) entry which is preliminary data.</text>
</comment>
<dbReference type="Pfam" id="PF00892">
    <property type="entry name" value="EamA"/>
    <property type="match status" value="1"/>
</dbReference>
<dbReference type="RefSeq" id="WP_309941824.1">
    <property type="nucleotide sequence ID" value="NZ_AP025305.1"/>
</dbReference>
<keyword evidence="1" id="KW-1133">Transmembrane helix</keyword>
<evidence type="ECO:0000256" key="1">
    <source>
        <dbReference type="SAM" id="Phobius"/>
    </source>
</evidence>
<keyword evidence="1" id="KW-0812">Transmembrane</keyword>
<keyword evidence="1" id="KW-0472">Membrane</keyword>
<dbReference type="AlphaFoldDB" id="A0AAE4BTY5"/>
<dbReference type="InterPro" id="IPR000620">
    <property type="entry name" value="EamA_dom"/>
</dbReference>
<sequence>MSKIARTTDINHQHQSKKDMKQFLGAFGIALFTAFANALFAFGQKKANTHENPFLFAFYTLLTCCMIFFVLLQFFPKTDVVNYAKINYKWILASAIGYCATFSGFLFLYKSYGTSYYTLYAVLSILTTSILLGIIYFKEEFNIYYLLSSICAIGSIFLFFMAKK</sequence>
<feature type="transmembrane region" description="Helical" evidence="1">
    <location>
        <begin position="23"/>
        <end position="42"/>
    </location>
</feature>
<feature type="transmembrane region" description="Helical" evidence="1">
    <location>
        <begin position="54"/>
        <end position="76"/>
    </location>
</feature>